<dbReference type="GO" id="GO:0009088">
    <property type="term" value="P:threonine biosynthetic process"/>
    <property type="evidence" value="ECO:0007669"/>
    <property type="project" value="UniProtKB-UniPathway"/>
</dbReference>
<dbReference type="PANTHER" id="PTHR43331">
    <property type="entry name" value="HOMOSERINE DEHYDROGENASE"/>
    <property type="match status" value="1"/>
</dbReference>
<dbReference type="InterPro" id="IPR005106">
    <property type="entry name" value="Asp/hSer_DH_NAD-bd"/>
</dbReference>
<dbReference type="UniPathway" id="UPA00051">
    <property type="reaction ID" value="UER00465"/>
</dbReference>
<reference evidence="14" key="1">
    <citation type="journal article" date="2014" name="Genome Biol. Evol.">
        <title>Pangenome evidence for extensive interdomain horizontal transfer affecting lineage core and shell genes in uncultured planktonic thaumarchaeota and euryarchaeota.</title>
        <authorList>
            <person name="Deschamps P."/>
            <person name="Zivanovic Y."/>
            <person name="Moreira D."/>
            <person name="Rodriguez-Valera F."/>
            <person name="Lopez-Garcia P."/>
        </authorList>
    </citation>
    <scope>NUCLEOTIDE SEQUENCE</scope>
</reference>
<dbReference type="GO" id="GO:0009086">
    <property type="term" value="P:methionine biosynthetic process"/>
    <property type="evidence" value="ECO:0007669"/>
    <property type="project" value="UniProtKB-KW"/>
</dbReference>
<evidence type="ECO:0000256" key="2">
    <source>
        <dbReference type="ARBA" id="ARBA00005062"/>
    </source>
</evidence>
<evidence type="ECO:0000256" key="7">
    <source>
        <dbReference type="ARBA" id="ARBA00022697"/>
    </source>
</evidence>
<keyword evidence="7" id="KW-0791">Threonine biosynthesis</keyword>
<dbReference type="NCBIfam" id="NF004912">
    <property type="entry name" value="PRK06270.1"/>
    <property type="match status" value="1"/>
</dbReference>
<feature type="domain" description="Homoserine dehydrogenase catalytic" evidence="12">
    <location>
        <begin position="156"/>
        <end position="327"/>
    </location>
</feature>
<dbReference type="EMBL" id="KF900516">
    <property type="protein sequence ID" value="AIE97758.1"/>
    <property type="molecule type" value="Genomic_DNA"/>
</dbReference>
<feature type="binding site" evidence="11">
    <location>
        <begin position="7"/>
        <end position="12"/>
    </location>
    <ligand>
        <name>NADP(+)</name>
        <dbReference type="ChEBI" id="CHEBI:58349"/>
    </ligand>
</feature>
<dbReference type="InterPro" id="IPR001342">
    <property type="entry name" value="HDH_cat"/>
</dbReference>
<evidence type="ECO:0000256" key="3">
    <source>
        <dbReference type="ARBA" id="ARBA00006753"/>
    </source>
</evidence>
<keyword evidence="11" id="KW-0521">NADP</keyword>
<evidence type="ECO:0000256" key="5">
    <source>
        <dbReference type="ARBA" id="ARBA00013376"/>
    </source>
</evidence>
<dbReference type="GO" id="GO:0050661">
    <property type="term" value="F:NADP binding"/>
    <property type="evidence" value="ECO:0007669"/>
    <property type="project" value="InterPro"/>
</dbReference>
<dbReference type="PIRSF" id="PIRSF036497">
    <property type="entry name" value="HDH_short"/>
    <property type="match status" value="1"/>
</dbReference>
<comment type="similarity">
    <text evidence="3">Belongs to the homoserine dehydrogenase family.</text>
</comment>
<dbReference type="AlphaFoldDB" id="A0A075G2H1"/>
<evidence type="ECO:0000256" key="9">
    <source>
        <dbReference type="ARBA" id="ARBA00023167"/>
    </source>
</evidence>
<feature type="active site" description="Proton donor" evidence="10">
    <location>
        <position position="223"/>
    </location>
</feature>
<accession>A0A075G2H1</accession>
<evidence type="ECO:0000256" key="4">
    <source>
        <dbReference type="ARBA" id="ARBA00013213"/>
    </source>
</evidence>
<dbReference type="NCBIfam" id="NF004976">
    <property type="entry name" value="PRK06349.1"/>
    <property type="match status" value="1"/>
</dbReference>
<dbReference type="FunFam" id="3.30.360.10:FF:000005">
    <property type="entry name" value="Homoserine dehydrogenase"/>
    <property type="match status" value="1"/>
</dbReference>
<dbReference type="Pfam" id="PF03447">
    <property type="entry name" value="NAD_binding_3"/>
    <property type="match status" value="1"/>
</dbReference>
<dbReference type="GO" id="GO:0004412">
    <property type="term" value="F:homoserine dehydrogenase activity"/>
    <property type="evidence" value="ECO:0007669"/>
    <property type="project" value="UniProtKB-EC"/>
</dbReference>
<dbReference type="SUPFAM" id="SSF55347">
    <property type="entry name" value="Glyceraldehyde-3-phosphate dehydrogenase-like, C-terminal domain"/>
    <property type="match status" value="1"/>
</dbReference>
<organism evidence="14">
    <name type="scientific">uncultured marine thaumarchaeote KM3_02_H10</name>
    <dbReference type="NCBI Taxonomy" id="1455957"/>
    <lineage>
        <taxon>Archaea</taxon>
        <taxon>Nitrososphaerota</taxon>
        <taxon>environmental samples</taxon>
    </lineage>
</organism>
<dbReference type="FunFam" id="3.40.50.720:FF:000554">
    <property type="entry name" value="Homoserine dehydrogenase"/>
    <property type="match status" value="1"/>
</dbReference>
<dbReference type="Gene3D" id="3.30.360.10">
    <property type="entry name" value="Dihydrodipicolinate Reductase, domain 2"/>
    <property type="match status" value="1"/>
</dbReference>
<evidence type="ECO:0000313" key="14">
    <source>
        <dbReference type="EMBL" id="AIE97758.1"/>
    </source>
</evidence>
<proteinExistence type="inferred from homology"/>
<evidence type="ECO:0000259" key="13">
    <source>
        <dbReference type="Pfam" id="PF03447"/>
    </source>
</evidence>
<feature type="binding site" evidence="11">
    <location>
        <position position="208"/>
    </location>
    <ligand>
        <name>L-homoserine</name>
        <dbReference type="ChEBI" id="CHEBI:57476"/>
    </ligand>
</feature>
<dbReference type="InterPro" id="IPR036291">
    <property type="entry name" value="NAD(P)-bd_dom_sf"/>
</dbReference>
<dbReference type="InterPro" id="IPR022697">
    <property type="entry name" value="HDH_short"/>
</dbReference>
<comment type="pathway">
    <text evidence="1">Amino-acid biosynthesis; L-threonine biosynthesis; L-threonine from L-aspartate: step 3/5.</text>
</comment>
<evidence type="ECO:0000256" key="11">
    <source>
        <dbReference type="PIRSR" id="PIRSR036497-2"/>
    </source>
</evidence>
<evidence type="ECO:0000259" key="12">
    <source>
        <dbReference type="Pfam" id="PF00742"/>
    </source>
</evidence>
<evidence type="ECO:0000256" key="10">
    <source>
        <dbReference type="PIRSR" id="PIRSR036497-1"/>
    </source>
</evidence>
<dbReference type="UniPathway" id="UPA00050">
    <property type="reaction ID" value="UER00063"/>
</dbReference>
<evidence type="ECO:0000256" key="8">
    <source>
        <dbReference type="ARBA" id="ARBA00023002"/>
    </source>
</evidence>
<dbReference type="PANTHER" id="PTHR43331:SF1">
    <property type="entry name" value="HOMOSERINE DEHYDROGENASE"/>
    <property type="match status" value="1"/>
</dbReference>
<sequence length="336" mass="36289">MRIILCGFGVVGQSFAKLLESRSEDLYARYGLKPRIVGVFDRDGSATDPSGLDASRLIDVKKKYGSVNRYSDTENNTSGTEIINNLEAEVLIETTESNYKDAEPGMTHIVDAMKRGMHVISVNKGPLALAFPSLMEIAEYNHVLFRFSGTVGGGTPILDFAKNSLRGERIVSFDGILNGTTNYILTNMANGMSFNDALDDAKQKGYVEADESLDLDGLDAAAKLVILANWIMGMKVTMPDIKITGIRKIDNSDIKHAAEKNCAIKLIASCNKELTVAPKEIATIDPLCVSGTLNAISFTSEHSGTQTIIGRGAGGIETASSILRDLIDIRNESTKT</sequence>
<keyword evidence="6" id="KW-0028">Amino-acid biosynthesis</keyword>
<protein>
    <recommendedName>
        <fullName evidence="5">Homoserine dehydrogenase</fullName>
        <ecNumber evidence="4">1.1.1.3</ecNumber>
    </recommendedName>
</protein>
<feature type="binding site" evidence="11">
    <location>
        <position position="124"/>
    </location>
    <ligand>
        <name>NADPH</name>
        <dbReference type="ChEBI" id="CHEBI:57783"/>
    </ligand>
</feature>
<evidence type="ECO:0000256" key="1">
    <source>
        <dbReference type="ARBA" id="ARBA00005056"/>
    </source>
</evidence>
<dbReference type="SUPFAM" id="SSF51735">
    <property type="entry name" value="NAD(P)-binding Rossmann-fold domains"/>
    <property type="match status" value="1"/>
</dbReference>
<dbReference type="Pfam" id="PF00742">
    <property type="entry name" value="Homoserine_dh"/>
    <property type="match status" value="1"/>
</dbReference>
<feature type="domain" description="Aspartate/homoserine dehydrogenase NAD-binding" evidence="13">
    <location>
        <begin position="7"/>
        <end position="145"/>
    </location>
</feature>
<dbReference type="EC" id="1.1.1.3" evidence="4"/>
<comment type="pathway">
    <text evidence="2">Amino-acid biosynthesis; L-methionine biosynthesis via de novo pathway; L-homoserine from L-aspartate: step 3/3.</text>
</comment>
<dbReference type="Gene3D" id="3.40.50.720">
    <property type="entry name" value="NAD(P)-binding Rossmann-like Domain"/>
    <property type="match status" value="1"/>
</dbReference>
<name>A0A075G2H1_9ARCH</name>
<evidence type="ECO:0000256" key="6">
    <source>
        <dbReference type="ARBA" id="ARBA00022605"/>
    </source>
</evidence>
<keyword evidence="9" id="KW-0486">Methionine biosynthesis</keyword>
<keyword evidence="8 14" id="KW-0560">Oxidoreductase</keyword>